<accession>A0A655DPP3</accession>
<evidence type="ECO:0000313" key="1">
    <source>
        <dbReference type="EMBL" id="CNU77844.1"/>
    </source>
</evidence>
<proteinExistence type="predicted"/>
<organism evidence="1 2">
    <name type="scientific">Salmonella enterica subsp. enterica serovar Bovismorbificans</name>
    <dbReference type="NCBI Taxonomy" id="58097"/>
    <lineage>
        <taxon>Bacteria</taxon>
        <taxon>Pseudomonadati</taxon>
        <taxon>Pseudomonadota</taxon>
        <taxon>Gammaproteobacteria</taxon>
        <taxon>Enterobacterales</taxon>
        <taxon>Enterobacteriaceae</taxon>
        <taxon>Salmonella</taxon>
    </lineage>
</organism>
<protein>
    <submittedName>
        <fullName evidence="1">Uncharacterized protein</fullName>
    </submittedName>
</protein>
<sequence>MLFRQITFVFGREVDAPEHRVFKCLTTAFQNGDRIGVIHLSEVGRDKTLQTSDSVFIHAFGKELHVIRTLFQNRVEDIFQHGFRQTGVVFQIGECHFRLQHPELRQVAAGVGIFRAEGRPKSIDFGQRAGIGFTVELAGDGQE</sequence>
<evidence type="ECO:0000313" key="2">
    <source>
        <dbReference type="Proteomes" id="UP000039541"/>
    </source>
</evidence>
<dbReference type="Proteomes" id="UP000039541">
    <property type="component" value="Unassembled WGS sequence"/>
</dbReference>
<reference evidence="1 2" key="1">
    <citation type="submission" date="2015-03" db="EMBL/GenBank/DDBJ databases">
        <authorList>
            <consortium name="Pathogen Informatics"/>
        </authorList>
    </citation>
    <scope>NUCLEOTIDE SEQUENCE [LARGE SCALE GENOMIC DNA]</scope>
    <source>
        <strain evidence="1 2">3476</strain>
    </source>
</reference>
<gene>
    <name evidence="1" type="ORF">ERS008202_03511</name>
</gene>
<dbReference type="EMBL" id="CQPC01000055">
    <property type="protein sequence ID" value="CNU77844.1"/>
    <property type="molecule type" value="Genomic_DNA"/>
</dbReference>
<name>A0A655DPP3_SALET</name>
<dbReference type="AlphaFoldDB" id="A0A655DPP3"/>